<evidence type="ECO:0000313" key="4">
    <source>
        <dbReference type="Proteomes" id="UP001172101"/>
    </source>
</evidence>
<proteinExistence type="predicted"/>
<accession>A0AA40BEX2</accession>
<keyword evidence="1" id="KW-0863">Zinc-finger</keyword>
<dbReference type="EMBL" id="JAUIRO010000001">
    <property type="protein sequence ID" value="KAK0732990.1"/>
    <property type="molecule type" value="Genomic_DNA"/>
</dbReference>
<dbReference type="Gene3D" id="4.10.60.10">
    <property type="entry name" value="Zinc finger, CCHC-type"/>
    <property type="match status" value="1"/>
</dbReference>
<dbReference type="Pfam" id="PF00098">
    <property type="entry name" value="zf-CCHC"/>
    <property type="match status" value="1"/>
</dbReference>
<dbReference type="InterPro" id="IPR036875">
    <property type="entry name" value="Znf_CCHC_sf"/>
</dbReference>
<evidence type="ECO:0000313" key="3">
    <source>
        <dbReference type="EMBL" id="KAK0732990.1"/>
    </source>
</evidence>
<evidence type="ECO:0000256" key="1">
    <source>
        <dbReference type="PROSITE-ProRule" id="PRU00047"/>
    </source>
</evidence>
<dbReference type="InterPro" id="IPR001878">
    <property type="entry name" value="Znf_CCHC"/>
</dbReference>
<reference evidence="3" key="1">
    <citation type="submission" date="2023-06" db="EMBL/GenBank/DDBJ databases">
        <title>Genome-scale phylogeny and comparative genomics of the fungal order Sordariales.</title>
        <authorList>
            <consortium name="Lawrence Berkeley National Laboratory"/>
            <person name="Hensen N."/>
            <person name="Bonometti L."/>
            <person name="Westerberg I."/>
            <person name="Brannstrom I.O."/>
            <person name="Guillou S."/>
            <person name="Cros-Aarteil S."/>
            <person name="Calhoun S."/>
            <person name="Haridas S."/>
            <person name="Kuo A."/>
            <person name="Mondo S."/>
            <person name="Pangilinan J."/>
            <person name="Riley R."/>
            <person name="LaButti K."/>
            <person name="Andreopoulos B."/>
            <person name="Lipzen A."/>
            <person name="Chen C."/>
            <person name="Yanf M."/>
            <person name="Daum C."/>
            <person name="Ng V."/>
            <person name="Clum A."/>
            <person name="Steindorff A."/>
            <person name="Ohm R."/>
            <person name="Martin F."/>
            <person name="Silar P."/>
            <person name="Natvig D."/>
            <person name="Lalanne C."/>
            <person name="Gautier V."/>
            <person name="Ament-velasquez S.L."/>
            <person name="Kruys A."/>
            <person name="Hutchinson M.I."/>
            <person name="Powell A.J."/>
            <person name="Barry K."/>
            <person name="Miller A.N."/>
            <person name="Grigoriev I.V."/>
            <person name="Debuchy R."/>
            <person name="Gladieux P."/>
            <person name="Thoren M.H."/>
            <person name="Johannesson H."/>
        </authorList>
    </citation>
    <scope>NUCLEOTIDE SEQUENCE</scope>
    <source>
        <strain evidence="3">SMH2392-1A</strain>
    </source>
</reference>
<feature type="domain" description="CCHC-type" evidence="2">
    <location>
        <begin position="52"/>
        <end position="65"/>
    </location>
</feature>
<name>A0AA40BEX2_9PEZI</name>
<keyword evidence="1" id="KW-0862">Zinc</keyword>
<dbReference type="PROSITE" id="PS50158">
    <property type="entry name" value="ZF_CCHC"/>
    <property type="match status" value="1"/>
</dbReference>
<sequence length="88" mass="9633">MTSTFFSAFCPIPLVRPGRTGCDKKPLSVALTADAEENSPYEIMSSLSRRACYKCGELGHHAEACSSPHRLCYNCKQNPPLVSCRASH</sequence>
<dbReference type="Proteomes" id="UP001172101">
    <property type="component" value="Unassembled WGS sequence"/>
</dbReference>
<keyword evidence="4" id="KW-1185">Reference proteome</keyword>
<dbReference type="GO" id="GO:0008270">
    <property type="term" value="F:zinc ion binding"/>
    <property type="evidence" value="ECO:0007669"/>
    <property type="project" value="UniProtKB-KW"/>
</dbReference>
<dbReference type="RefSeq" id="XP_060301867.1">
    <property type="nucleotide sequence ID" value="XM_060440748.1"/>
</dbReference>
<dbReference type="GeneID" id="85324018"/>
<dbReference type="GO" id="GO:0003676">
    <property type="term" value="F:nucleic acid binding"/>
    <property type="evidence" value="ECO:0007669"/>
    <property type="project" value="InterPro"/>
</dbReference>
<comment type="caution">
    <text evidence="3">The sequence shown here is derived from an EMBL/GenBank/DDBJ whole genome shotgun (WGS) entry which is preliminary data.</text>
</comment>
<organism evidence="3 4">
    <name type="scientific">Lasiosphaeria miniovina</name>
    <dbReference type="NCBI Taxonomy" id="1954250"/>
    <lineage>
        <taxon>Eukaryota</taxon>
        <taxon>Fungi</taxon>
        <taxon>Dikarya</taxon>
        <taxon>Ascomycota</taxon>
        <taxon>Pezizomycotina</taxon>
        <taxon>Sordariomycetes</taxon>
        <taxon>Sordariomycetidae</taxon>
        <taxon>Sordariales</taxon>
        <taxon>Lasiosphaeriaceae</taxon>
        <taxon>Lasiosphaeria</taxon>
    </lineage>
</organism>
<gene>
    <name evidence="3" type="ORF">B0T26DRAFT_682552</name>
</gene>
<evidence type="ECO:0000259" key="2">
    <source>
        <dbReference type="PROSITE" id="PS50158"/>
    </source>
</evidence>
<keyword evidence="1" id="KW-0479">Metal-binding</keyword>
<dbReference type="AlphaFoldDB" id="A0AA40BEX2"/>
<protein>
    <recommendedName>
        <fullName evidence="2">CCHC-type domain-containing protein</fullName>
    </recommendedName>
</protein>
<dbReference type="SUPFAM" id="SSF57756">
    <property type="entry name" value="Retrovirus zinc finger-like domains"/>
    <property type="match status" value="1"/>
</dbReference>